<gene>
    <name evidence="1" type="ORF">JS533_005155</name>
</gene>
<sequence length="140" mass="16285">MKNSYGDLLREAQSMGLQVVEGTITGDHLGHYDHERRLITIDGRINDNQKRVALQHEIIHAEHFRLGMNRWMDPVAEEAKTRRETALRLVDLREYAQAEQTYEACPFKIANELHVTVGVIKDIQDILENEPFRRNPAYAY</sequence>
<dbReference type="RefSeq" id="WP_241513422.1">
    <property type="nucleotide sequence ID" value="NZ_JAFEJT020000015.1"/>
</dbReference>
<organism evidence="1 2">
    <name type="scientific">Bifidobacterium amazonense</name>
    <dbReference type="NCBI Taxonomy" id="2809027"/>
    <lineage>
        <taxon>Bacteria</taxon>
        <taxon>Bacillati</taxon>
        <taxon>Actinomycetota</taxon>
        <taxon>Actinomycetes</taxon>
        <taxon>Bifidobacteriales</taxon>
        <taxon>Bifidobacteriaceae</taxon>
        <taxon>Bifidobacterium</taxon>
    </lineage>
</organism>
<comment type="caution">
    <text evidence="1">The sequence shown here is derived from an EMBL/GenBank/DDBJ whole genome shotgun (WGS) entry which is preliminary data.</text>
</comment>
<accession>A0ABS9VUL6</accession>
<dbReference type="EMBL" id="JAFEJT020000015">
    <property type="protein sequence ID" value="MCH9275661.1"/>
    <property type="molecule type" value="Genomic_DNA"/>
</dbReference>
<reference evidence="1 2" key="2">
    <citation type="journal article" date="2021" name="Syst. Appl. Microbiol.">
        <title>Phylogenetic classification of ten novel species belonging to the genus Bifidobacterium comprising B. phasiani sp. nov., B. pongonis sp. nov., B. saguinibicoloris sp. nov., B. colobi sp. nov., B. simiiventris sp. nov., B. santillanense sp. nov., B. miconis sp. nov., B. amazonense sp. nov., B. pluvialisilvae sp. nov., and B. miconisargentati sp. nov.</title>
        <authorList>
            <person name="Lugli G.A."/>
            <person name="Calvete-Torre I."/>
            <person name="Alessandri G."/>
            <person name="Milani C."/>
            <person name="Turroni F."/>
            <person name="Laiolo P."/>
            <person name="Ossiprandi M.C."/>
            <person name="Margolles A."/>
            <person name="Ruiz L."/>
            <person name="Ventura M."/>
        </authorList>
    </citation>
    <scope>NUCLEOTIDE SEQUENCE [LARGE SCALE GENOMIC DNA]</scope>
    <source>
        <strain evidence="1 2">MA1</strain>
    </source>
</reference>
<evidence type="ECO:0000313" key="1">
    <source>
        <dbReference type="EMBL" id="MCH9275661.1"/>
    </source>
</evidence>
<keyword evidence="2" id="KW-1185">Reference proteome</keyword>
<protein>
    <recommendedName>
        <fullName evidence="3">IrrE N-terminal-like domain-containing protein</fullName>
    </recommendedName>
</protein>
<evidence type="ECO:0000313" key="2">
    <source>
        <dbReference type="Proteomes" id="UP000710815"/>
    </source>
</evidence>
<reference evidence="1 2" key="1">
    <citation type="journal article" date="2021" name="Environ. Microbiol.">
        <title>Genetic insights into the dark matter of the mammalian gut microbiota through targeted genome reconstruction.</title>
        <authorList>
            <person name="Lugli G.A."/>
            <person name="Alessandri G."/>
            <person name="Milani C."/>
            <person name="Viappiani A."/>
            <person name="Fontana F."/>
            <person name="Tarracchini C."/>
            <person name="Mancabelli L."/>
            <person name="Argentini C."/>
            <person name="Ruiz L."/>
            <person name="Margolles A."/>
            <person name="van Sinderen D."/>
            <person name="Turroni F."/>
            <person name="Ventura M."/>
        </authorList>
    </citation>
    <scope>NUCLEOTIDE SEQUENCE [LARGE SCALE GENOMIC DNA]</scope>
    <source>
        <strain evidence="1 2">MA1</strain>
    </source>
</reference>
<name>A0ABS9VUL6_9BIFI</name>
<evidence type="ECO:0008006" key="3">
    <source>
        <dbReference type="Google" id="ProtNLM"/>
    </source>
</evidence>
<dbReference type="Proteomes" id="UP000710815">
    <property type="component" value="Unassembled WGS sequence"/>
</dbReference>
<proteinExistence type="predicted"/>